<sequence length="306" mass="33839">MPKGLPVPGGIGDLSGEVRDGVLFLSFTMPTKNKDGSDIVDLGGFRVMKSCSNCNAAFGTLKEIRLDDTSGFTIQGTRLYVYDDDLATGYQYAYKVHPVTKKGTAGDASNVFLIQWQEPPPKPAGPVSVKVNDGAVELSWQQDEGYSYNVYRHDENMYPLFPANKELLAQPFFVDTGLKNGQKYLYEIRKVKEKGGLRWEGEGLKVEATPRDLTPPSVPMGAKAEKRGNAARVSWTASEGKDLAGYHVYRLIAGKAQRLTKVPVRETFYVDHDIAPYRYLSYYVTSVDLSGNESEPSTESVVVLKE</sequence>
<protein>
    <recommendedName>
        <fullName evidence="1">Fibronectin type-III domain-containing protein</fullName>
    </recommendedName>
</protein>
<dbReference type="PROSITE" id="PS50853">
    <property type="entry name" value="FN3"/>
    <property type="match status" value="1"/>
</dbReference>
<reference evidence="2" key="1">
    <citation type="journal article" date="2020" name="Biotechnol. Biofuels">
        <title>New insights from the biogas microbiome by comprehensive genome-resolved metagenomics of nearly 1600 species originating from multiple anaerobic digesters.</title>
        <authorList>
            <person name="Campanaro S."/>
            <person name="Treu L."/>
            <person name="Rodriguez-R L.M."/>
            <person name="Kovalovszki A."/>
            <person name="Ziels R.M."/>
            <person name="Maus I."/>
            <person name="Zhu X."/>
            <person name="Kougias P.G."/>
            <person name="Basile A."/>
            <person name="Luo G."/>
            <person name="Schluter A."/>
            <person name="Konstantinidis K.T."/>
            <person name="Angelidaki I."/>
        </authorList>
    </citation>
    <scope>NUCLEOTIDE SEQUENCE</scope>
    <source>
        <strain evidence="2">AS06rmzACSIP_7</strain>
    </source>
</reference>
<dbReference type="AlphaFoldDB" id="A0A971M369"/>
<dbReference type="InterPro" id="IPR003961">
    <property type="entry name" value="FN3_dom"/>
</dbReference>
<comment type="caution">
    <text evidence="2">The sequence shown here is derived from an EMBL/GenBank/DDBJ whole genome shotgun (WGS) entry which is preliminary data.</text>
</comment>
<feature type="domain" description="Fibronectin type-III" evidence="1">
    <location>
        <begin position="215"/>
        <end position="306"/>
    </location>
</feature>
<dbReference type="Proteomes" id="UP000777265">
    <property type="component" value="Unassembled WGS sequence"/>
</dbReference>
<dbReference type="Gene3D" id="2.60.40.10">
    <property type="entry name" value="Immunoglobulins"/>
    <property type="match status" value="2"/>
</dbReference>
<dbReference type="CDD" id="cd00063">
    <property type="entry name" value="FN3"/>
    <property type="match status" value="1"/>
</dbReference>
<gene>
    <name evidence="2" type="ORF">GXY80_05515</name>
</gene>
<dbReference type="SUPFAM" id="SSF49265">
    <property type="entry name" value="Fibronectin type III"/>
    <property type="match status" value="1"/>
</dbReference>
<accession>A0A971M369</accession>
<evidence type="ECO:0000313" key="3">
    <source>
        <dbReference type="Proteomes" id="UP000777265"/>
    </source>
</evidence>
<name>A0A971M369_9BACT</name>
<reference evidence="2" key="2">
    <citation type="submission" date="2020-01" db="EMBL/GenBank/DDBJ databases">
        <authorList>
            <person name="Campanaro S."/>
        </authorList>
    </citation>
    <scope>NUCLEOTIDE SEQUENCE</scope>
    <source>
        <strain evidence="2">AS06rmzACSIP_7</strain>
    </source>
</reference>
<organism evidence="2 3">
    <name type="scientific">Syntrophorhabdus aromaticivorans</name>
    <dbReference type="NCBI Taxonomy" id="328301"/>
    <lineage>
        <taxon>Bacteria</taxon>
        <taxon>Pseudomonadati</taxon>
        <taxon>Thermodesulfobacteriota</taxon>
        <taxon>Syntrophorhabdia</taxon>
        <taxon>Syntrophorhabdales</taxon>
        <taxon>Syntrophorhabdaceae</taxon>
        <taxon>Syntrophorhabdus</taxon>
    </lineage>
</organism>
<dbReference type="InterPro" id="IPR013783">
    <property type="entry name" value="Ig-like_fold"/>
</dbReference>
<dbReference type="EMBL" id="JAAYEE010000095">
    <property type="protein sequence ID" value="NLW34928.1"/>
    <property type="molecule type" value="Genomic_DNA"/>
</dbReference>
<proteinExistence type="predicted"/>
<evidence type="ECO:0000313" key="2">
    <source>
        <dbReference type="EMBL" id="NLW34928.1"/>
    </source>
</evidence>
<dbReference type="InterPro" id="IPR036116">
    <property type="entry name" value="FN3_sf"/>
</dbReference>
<evidence type="ECO:0000259" key="1">
    <source>
        <dbReference type="PROSITE" id="PS50853"/>
    </source>
</evidence>